<keyword evidence="2" id="KW-1185">Reference proteome</keyword>
<reference evidence="1" key="1">
    <citation type="submission" date="2022-11" db="EMBL/GenBank/DDBJ databases">
        <authorList>
            <person name="Hyden B.L."/>
            <person name="Feng K."/>
            <person name="Yates T."/>
            <person name="Jawdy S."/>
            <person name="Smart L.B."/>
            <person name="Muchero W."/>
        </authorList>
    </citation>
    <scope>NUCLEOTIDE SEQUENCE</scope>
    <source>
        <tissue evidence="1">Shoot tip</tissue>
    </source>
</reference>
<gene>
    <name evidence="1" type="ORF">OIU74_022035</name>
</gene>
<evidence type="ECO:0000313" key="2">
    <source>
        <dbReference type="Proteomes" id="UP001151752"/>
    </source>
</evidence>
<name>A0A9Q0WKX9_9ROSI</name>
<dbReference type="AlphaFoldDB" id="A0A9Q0WKX9"/>
<accession>A0A9Q0WKX9</accession>
<organism evidence="1 2">
    <name type="scientific">Salix koriyanagi</name>
    <dbReference type="NCBI Taxonomy" id="2511006"/>
    <lineage>
        <taxon>Eukaryota</taxon>
        <taxon>Viridiplantae</taxon>
        <taxon>Streptophyta</taxon>
        <taxon>Embryophyta</taxon>
        <taxon>Tracheophyta</taxon>
        <taxon>Spermatophyta</taxon>
        <taxon>Magnoliopsida</taxon>
        <taxon>eudicotyledons</taxon>
        <taxon>Gunneridae</taxon>
        <taxon>Pentapetalae</taxon>
        <taxon>rosids</taxon>
        <taxon>fabids</taxon>
        <taxon>Malpighiales</taxon>
        <taxon>Salicaceae</taxon>
        <taxon>Saliceae</taxon>
        <taxon>Salix</taxon>
    </lineage>
</organism>
<dbReference type="EMBL" id="JAPFFM010000003">
    <property type="protein sequence ID" value="KAJ6768291.1"/>
    <property type="molecule type" value="Genomic_DNA"/>
</dbReference>
<proteinExistence type="predicted"/>
<reference evidence="1" key="2">
    <citation type="journal article" date="2023" name="Int. J. Mol. Sci.">
        <title>De Novo Assembly and Annotation of 11 Diverse Shrub Willow (Salix) Genomes Reveals Novel Gene Organization in Sex-Linked Regions.</title>
        <authorList>
            <person name="Hyden B."/>
            <person name="Feng K."/>
            <person name="Yates T.B."/>
            <person name="Jawdy S."/>
            <person name="Cereghino C."/>
            <person name="Smart L.B."/>
            <person name="Muchero W."/>
        </authorList>
    </citation>
    <scope>NUCLEOTIDE SEQUENCE</scope>
    <source>
        <tissue evidence="1">Shoot tip</tissue>
    </source>
</reference>
<protein>
    <submittedName>
        <fullName evidence="1">Uncharacterized protein</fullName>
    </submittedName>
</protein>
<dbReference type="Proteomes" id="UP001151752">
    <property type="component" value="Chromosome 8"/>
</dbReference>
<sequence length="66" mass="7803">MQLCYKILYYALQNPALIKQTTVRNACLEGIWMNILQMIISYQWLLYTTSGPDSILHFNEQKTVYL</sequence>
<comment type="caution">
    <text evidence="1">The sequence shown here is derived from an EMBL/GenBank/DDBJ whole genome shotgun (WGS) entry which is preliminary data.</text>
</comment>
<evidence type="ECO:0000313" key="1">
    <source>
        <dbReference type="EMBL" id="KAJ6768291.1"/>
    </source>
</evidence>